<gene>
    <name evidence="2" type="ORF">GCM10007853_10630</name>
</gene>
<proteinExistence type="predicted"/>
<accession>A0ABQ5V8W6</accession>
<sequence>MSESRQRKSLVWIIGVVGIGVIAAMIIVKIWFAATVFLPSDTATAEVIEPLDPEEQIVRDMVAPVVPGTPVMPAGLPALNPNDYSRDLARFVPIELGMARYAAQDELLLYYNSDAGSGSKVSSTERTVDGDMIFVIRRSGLKDDSLAAEETYARFTDDVLVGFGSRIQCRRGDKANEWTTDLCP</sequence>
<dbReference type="RefSeq" id="WP_284388348.1">
    <property type="nucleotide sequence ID" value="NZ_BSNK01000001.1"/>
</dbReference>
<keyword evidence="1" id="KW-0812">Transmembrane</keyword>
<evidence type="ECO:0000313" key="2">
    <source>
        <dbReference type="EMBL" id="GLQ23189.1"/>
    </source>
</evidence>
<keyword evidence="1" id="KW-0472">Membrane</keyword>
<reference evidence="2" key="2">
    <citation type="submission" date="2023-01" db="EMBL/GenBank/DDBJ databases">
        <title>Draft genome sequence of Algimonas ampicilliniresistens strain NBRC 108219.</title>
        <authorList>
            <person name="Sun Q."/>
            <person name="Mori K."/>
        </authorList>
    </citation>
    <scope>NUCLEOTIDE SEQUENCE</scope>
    <source>
        <strain evidence="2">NBRC 108219</strain>
    </source>
</reference>
<dbReference type="EMBL" id="BSNK01000001">
    <property type="protein sequence ID" value="GLQ23189.1"/>
    <property type="molecule type" value="Genomic_DNA"/>
</dbReference>
<keyword evidence="1" id="KW-1133">Transmembrane helix</keyword>
<reference evidence="2" key="1">
    <citation type="journal article" date="2014" name="Int. J. Syst. Evol. Microbiol.">
        <title>Complete genome of a new Firmicutes species belonging to the dominant human colonic microbiota ('Ruminococcus bicirculans') reveals two chromosomes and a selective capacity to utilize plant glucans.</title>
        <authorList>
            <consortium name="NISC Comparative Sequencing Program"/>
            <person name="Wegmann U."/>
            <person name="Louis P."/>
            <person name="Goesmann A."/>
            <person name="Henrissat B."/>
            <person name="Duncan S.H."/>
            <person name="Flint H.J."/>
        </authorList>
    </citation>
    <scope>NUCLEOTIDE SEQUENCE</scope>
    <source>
        <strain evidence="2">NBRC 108219</strain>
    </source>
</reference>
<comment type="caution">
    <text evidence="2">The sequence shown here is derived from an EMBL/GenBank/DDBJ whole genome shotgun (WGS) entry which is preliminary data.</text>
</comment>
<dbReference type="Proteomes" id="UP001161391">
    <property type="component" value="Unassembled WGS sequence"/>
</dbReference>
<name>A0ABQ5V8W6_9PROT</name>
<evidence type="ECO:0000313" key="3">
    <source>
        <dbReference type="Proteomes" id="UP001161391"/>
    </source>
</evidence>
<protein>
    <submittedName>
        <fullName evidence="2">Uncharacterized protein</fullName>
    </submittedName>
</protein>
<organism evidence="2 3">
    <name type="scientific">Algimonas ampicilliniresistens</name>
    <dbReference type="NCBI Taxonomy" id="1298735"/>
    <lineage>
        <taxon>Bacteria</taxon>
        <taxon>Pseudomonadati</taxon>
        <taxon>Pseudomonadota</taxon>
        <taxon>Alphaproteobacteria</taxon>
        <taxon>Maricaulales</taxon>
        <taxon>Robiginitomaculaceae</taxon>
        <taxon>Algimonas</taxon>
    </lineage>
</organism>
<feature type="transmembrane region" description="Helical" evidence="1">
    <location>
        <begin position="12"/>
        <end position="32"/>
    </location>
</feature>
<keyword evidence="3" id="KW-1185">Reference proteome</keyword>
<evidence type="ECO:0000256" key="1">
    <source>
        <dbReference type="SAM" id="Phobius"/>
    </source>
</evidence>